<dbReference type="InterPro" id="IPR034683">
    <property type="entry name" value="IspD/TarI"/>
</dbReference>
<feature type="region of interest" description="2-C-methyl-D-erythritol 2,4-cyclodiphosphate synthase" evidence="14">
    <location>
        <begin position="248"/>
        <end position="406"/>
    </location>
</feature>
<dbReference type="EC" id="2.7.7.60" evidence="14"/>
<reference evidence="16" key="1">
    <citation type="submission" date="2022-12" db="EMBL/GenBank/DDBJ databases">
        <title>Jiella pelagia sp. nov., isolated from phosphonate enriched culture of Northwest Pacific surface seawater.</title>
        <authorList>
            <person name="Shin D.Y."/>
            <person name="Hwang C.Y."/>
        </authorList>
    </citation>
    <scope>NUCLEOTIDE SEQUENCE</scope>
    <source>
        <strain evidence="16">HL-NP1</strain>
    </source>
</reference>
<comment type="cofactor">
    <cofactor evidence="3 14">
        <name>a divalent metal cation</name>
        <dbReference type="ChEBI" id="CHEBI:60240"/>
    </cofactor>
</comment>
<evidence type="ECO:0000256" key="6">
    <source>
        <dbReference type="ARBA" id="ARBA00008480"/>
    </source>
</evidence>
<feature type="binding site" evidence="14">
    <location>
        <position position="388"/>
    </location>
    <ligand>
        <name>4-CDP-2-C-methyl-D-erythritol 2-phosphate</name>
        <dbReference type="ChEBI" id="CHEBI:57919"/>
    </ligand>
</feature>
<dbReference type="GO" id="GO:0008685">
    <property type="term" value="F:2-C-methyl-D-erythritol 2,4-cyclodiphosphate synthase activity"/>
    <property type="evidence" value="ECO:0007669"/>
    <property type="project" value="UniProtKB-EC"/>
</dbReference>
<evidence type="ECO:0000256" key="5">
    <source>
        <dbReference type="ARBA" id="ARBA00004787"/>
    </source>
</evidence>
<dbReference type="SUPFAM" id="SSF69765">
    <property type="entry name" value="IpsF-like"/>
    <property type="match status" value="1"/>
</dbReference>
<feature type="binding site" evidence="14">
    <location>
        <position position="254"/>
    </location>
    <ligand>
        <name>a divalent metal cation</name>
        <dbReference type="ChEBI" id="CHEBI:60240"/>
    </ligand>
</feature>
<dbReference type="PROSITE" id="PS01295">
    <property type="entry name" value="ISPD"/>
    <property type="match status" value="1"/>
</dbReference>
<organism evidence="16 17">
    <name type="scientific">Jiella pelagia</name>
    <dbReference type="NCBI Taxonomy" id="2986949"/>
    <lineage>
        <taxon>Bacteria</taxon>
        <taxon>Pseudomonadati</taxon>
        <taxon>Pseudomonadota</taxon>
        <taxon>Alphaproteobacteria</taxon>
        <taxon>Hyphomicrobiales</taxon>
        <taxon>Aurantimonadaceae</taxon>
        <taxon>Jiella</taxon>
    </lineage>
</organism>
<keyword evidence="11 14" id="KW-0414">Isoprene biosynthesis</keyword>
<comment type="caution">
    <text evidence="14">Lacks conserved residue(s) required for the propagation of feature annotation.</text>
</comment>
<comment type="similarity">
    <text evidence="14">In the N-terminal section; belongs to the IspD/TarI cytidylyltransferase family. IspD subfamily.</text>
</comment>
<accession>A0ABY7C8H2</accession>
<evidence type="ECO:0000256" key="8">
    <source>
        <dbReference type="ARBA" id="ARBA00022679"/>
    </source>
</evidence>
<dbReference type="PANTHER" id="PTHR43181">
    <property type="entry name" value="2-C-METHYL-D-ERYTHRITOL 2,4-CYCLODIPHOSPHATE SYNTHASE, CHLOROPLASTIC"/>
    <property type="match status" value="1"/>
</dbReference>
<evidence type="ECO:0000256" key="14">
    <source>
        <dbReference type="HAMAP-Rule" id="MF_01520"/>
    </source>
</evidence>
<comment type="pathway">
    <text evidence="5 14">Isoprenoid biosynthesis; isopentenyl diphosphate biosynthesis via DXP pathway; isopentenyl diphosphate from 1-deoxy-D-xylulose 5-phosphate: step 2/6.</text>
</comment>
<dbReference type="Gene3D" id="3.30.1330.50">
    <property type="entry name" value="2-C-methyl-D-erythritol 2,4-cyclodiphosphate synthase"/>
    <property type="match status" value="1"/>
</dbReference>
<feature type="binding site" evidence="14">
    <location>
        <position position="256"/>
    </location>
    <ligand>
        <name>a divalent metal cation</name>
        <dbReference type="ChEBI" id="CHEBI:60240"/>
    </ligand>
</feature>
<gene>
    <name evidence="14" type="primary">ispDF</name>
    <name evidence="16" type="ORF">OH818_25935</name>
</gene>
<dbReference type="Pfam" id="PF01128">
    <property type="entry name" value="IspD"/>
    <property type="match status" value="1"/>
</dbReference>
<dbReference type="EMBL" id="CP114029">
    <property type="protein sequence ID" value="WAP71344.1"/>
    <property type="molecule type" value="Genomic_DNA"/>
</dbReference>
<feature type="site" description="Transition state stabilizer" evidence="14">
    <location>
        <position position="280"/>
    </location>
</feature>
<dbReference type="Gene3D" id="3.90.550.10">
    <property type="entry name" value="Spore Coat Polysaccharide Biosynthesis Protein SpsA, Chain A"/>
    <property type="match status" value="1"/>
</dbReference>
<evidence type="ECO:0000256" key="3">
    <source>
        <dbReference type="ARBA" id="ARBA00001968"/>
    </source>
</evidence>
<dbReference type="EC" id="4.6.1.12" evidence="14"/>
<feature type="site" description="Positions MEP for the nucleophilic attack" evidence="14">
    <location>
        <position position="224"/>
    </location>
</feature>
<dbReference type="InterPro" id="IPR001228">
    <property type="entry name" value="IspD"/>
</dbReference>
<keyword evidence="9 14" id="KW-0548">Nucleotidyltransferase</keyword>
<dbReference type="NCBIfam" id="NF006899">
    <property type="entry name" value="PRK09382.1"/>
    <property type="match status" value="1"/>
</dbReference>
<keyword evidence="12 14" id="KW-0456">Lyase</keyword>
<dbReference type="SUPFAM" id="SSF53448">
    <property type="entry name" value="Nucleotide-diphospho-sugar transferases"/>
    <property type="match status" value="1"/>
</dbReference>
<protein>
    <recommendedName>
        <fullName evidence="14">Bifunctional enzyme IspD/IspF</fullName>
    </recommendedName>
    <domain>
        <recommendedName>
            <fullName evidence="14">2-C-methyl-D-erythritol 4-phosphate cytidylyltransferase</fullName>
            <ecNumber evidence="14">2.7.7.60</ecNumber>
        </recommendedName>
        <alternativeName>
            <fullName evidence="14">4-diphosphocytidyl-2C-methyl-D-erythritol synthase</fullName>
        </alternativeName>
        <alternativeName>
            <fullName evidence="14">MEP cytidylyltransferase</fullName>
            <shortName evidence="14">MCT</shortName>
        </alternativeName>
    </domain>
    <domain>
        <recommendedName>
            <fullName evidence="14">2-C-methyl-D-erythritol 2,4-cyclodiphosphate synthase</fullName>
            <shortName evidence="14">MECDP-synthase</shortName>
            <shortName evidence="14">MECPP-synthase</shortName>
            <shortName evidence="14">MECPS</shortName>
            <ecNumber evidence="14">4.6.1.12</ecNumber>
        </recommendedName>
    </domain>
</protein>
<feature type="binding site" evidence="14">
    <location>
        <begin position="254"/>
        <end position="256"/>
    </location>
    <ligand>
        <name>4-CDP-2-C-methyl-D-erythritol 2-phosphate</name>
        <dbReference type="ChEBI" id="CHEBI:57919"/>
    </ligand>
</feature>
<sequence length="406" mass="42749">MRKGGEAAMTDSVAAILVAAGRGERAGFSAEGPKQYRTIGERAVLAHTLGVFRSHPRISDIVVVIHADDGQLCENALGPLAERVHLVTGGAERQNSVRCGLEFLADLAQAPRSVLIHDAVRPFVDHATIDRVIDAATTHGGAIPAVPIADTIKRAAEDRTIAATVPRAGLFGAQTPQGFRFAAIRAAHEDAARSGRSDFTDDASIAEWAGTKVVLVEGAAGNVKLTTREDVAAAHERLKRRVPMIDVRTGNGYDVHRLVEGDHVTLCGVKIPHDRRLDGHSDADVGLHALTDALLATCGAGDIGDHFPPSDPQWRGAASHIFVEKAVAIVTAKGGRIMNADVSLICEAPKIAPHREAMRQAIAGITGLSLDRVSVKATTNEAIGFVGRREGIAAIATVSVVYGEIA</sequence>
<comment type="catalytic activity">
    <reaction evidence="2 14">
        <text>2-C-methyl-D-erythritol 4-phosphate + CTP + H(+) = 4-CDP-2-C-methyl-D-erythritol + diphosphate</text>
        <dbReference type="Rhea" id="RHEA:13429"/>
        <dbReference type="ChEBI" id="CHEBI:15378"/>
        <dbReference type="ChEBI" id="CHEBI:33019"/>
        <dbReference type="ChEBI" id="CHEBI:37563"/>
        <dbReference type="ChEBI" id="CHEBI:57823"/>
        <dbReference type="ChEBI" id="CHEBI:58262"/>
        <dbReference type="EC" id="2.7.7.60"/>
    </reaction>
</comment>
<dbReference type="CDD" id="cd00554">
    <property type="entry name" value="MECDP_synthase"/>
    <property type="match status" value="1"/>
</dbReference>
<dbReference type="NCBIfam" id="TIGR00453">
    <property type="entry name" value="ispD"/>
    <property type="match status" value="1"/>
</dbReference>
<dbReference type="InterPro" id="IPR036571">
    <property type="entry name" value="MECDP_synthase_sf"/>
</dbReference>
<comment type="pathway">
    <text evidence="4 14">Isoprenoid biosynthesis; isopentenyl diphosphate biosynthesis via DXP pathway; isopentenyl diphosphate from 1-deoxy-D-xylulose 5-phosphate: step 4/6.</text>
</comment>
<evidence type="ECO:0000256" key="13">
    <source>
        <dbReference type="ARBA" id="ARBA00023268"/>
    </source>
</evidence>
<feature type="domain" description="2-C-methyl-D-erythritol 2,4-cyclodiphosphate synthase" evidence="15">
    <location>
        <begin position="248"/>
        <end position="400"/>
    </location>
</feature>
<keyword evidence="8 14" id="KW-0808">Transferase</keyword>
<dbReference type="InterPro" id="IPR026596">
    <property type="entry name" value="IspD/F"/>
</dbReference>
<evidence type="ECO:0000313" key="17">
    <source>
        <dbReference type="Proteomes" id="UP001164020"/>
    </source>
</evidence>
<dbReference type="Proteomes" id="UP001164020">
    <property type="component" value="Chromosome"/>
</dbReference>
<evidence type="ECO:0000313" key="16">
    <source>
        <dbReference type="EMBL" id="WAP71344.1"/>
    </source>
</evidence>
<evidence type="ECO:0000259" key="15">
    <source>
        <dbReference type="Pfam" id="PF02542"/>
    </source>
</evidence>
<dbReference type="Pfam" id="PF02542">
    <property type="entry name" value="YgbB"/>
    <property type="match status" value="1"/>
</dbReference>
<evidence type="ECO:0000256" key="1">
    <source>
        <dbReference type="ARBA" id="ARBA00000200"/>
    </source>
</evidence>
<name>A0ABY7C8H2_9HYPH</name>
<dbReference type="InterPro" id="IPR003526">
    <property type="entry name" value="MECDP_synthase"/>
</dbReference>
<dbReference type="PROSITE" id="PS01350">
    <property type="entry name" value="ISPF"/>
    <property type="match status" value="1"/>
</dbReference>
<keyword evidence="17" id="KW-1185">Reference proteome</keyword>
<evidence type="ECO:0000256" key="10">
    <source>
        <dbReference type="ARBA" id="ARBA00022723"/>
    </source>
</evidence>
<evidence type="ECO:0000256" key="4">
    <source>
        <dbReference type="ARBA" id="ARBA00004709"/>
    </source>
</evidence>
<feature type="binding site" evidence="14">
    <location>
        <position position="385"/>
    </location>
    <ligand>
        <name>4-CDP-2-C-methyl-D-erythritol 2-phosphate</name>
        <dbReference type="ChEBI" id="CHEBI:57919"/>
    </ligand>
</feature>
<comment type="similarity">
    <text evidence="14">In the C-terminal section; belongs to the IspF family.</text>
</comment>
<dbReference type="NCBIfam" id="TIGR00151">
    <property type="entry name" value="ispF"/>
    <property type="match status" value="1"/>
</dbReference>
<evidence type="ECO:0000256" key="2">
    <source>
        <dbReference type="ARBA" id="ARBA00001282"/>
    </source>
</evidence>
<dbReference type="InterPro" id="IPR018294">
    <property type="entry name" value="ISPD_synthase_CS"/>
</dbReference>
<feature type="site" description="Transition state stabilizer" evidence="14">
    <location>
        <position position="379"/>
    </location>
</feature>
<evidence type="ECO:0000256" key="11">
    <source>
        <dbReference type="ARBA" id="ARBA00023229"/>
    </source>
</evidence>
<dbReference type="HAMAP" id="MF_00108">
    <property type="entry name" value="IspD"/>
    <property type="match status" value="1"/>
</dbReference>
<dbReference type="HAMAP" id="MF_01520">
    <property type="entry name" value="IspDF"/>
    <property type="match status" value="1"/>
</dbReference>
<feature type="site" description="Transition state stabilizer" evidence="14">
    <location>
        <position position="25"/>
    </location>
</feature>
<comment type="function">
    <text evidence="14">Bifunctional enzyme that catalyzes the formation of 4-diphosphocytidyl-2-C-methyl-D-erythritol from CTP and 2-C-methyl-D-erythritol 4-phosphate (MEP) (IspD), and catalyzes the conversion of 4-diphosphocytidyl-2-C-methyl-D-erythritol 2-phosphate (CDP-ME2P) to 2-C-methyl-D-erythritol 2,4-cyclodiphosphate (ME-CPP) with a corresponding release of cytidine 5-monophosphate (CMP) (IspF).</text>
</comment>
<feature type="binding site" evidence="14">
    <location>
        <begin position="302"/>
        <end position="304"/>
    </location>
    <ligand>
        <name>4-CDP-2-C-methyl-D-erythritol 2-phosphate</name>
        <dbReference type="ChEBI" id="CHEBI:57919"/>
    </ligand>
</feature>
<dbReference type="GO" id="GO:0050518">
    <property type="term" value="F:2-C-methyl-D-erythritol 4-phosphate cytidylyltransferase activity"/>
    <property type="evidence" value="ECO:0007669"/>
    <property type="project" value="UniProtKB-EC"/>
</dbReference>
<proteinExistence type="inferred from homology"/>
<comment type="similarity">
    <text evidence="7">Belongs to the IspD/TarI cytidylyltransferase family. IspD subfamily.</text>
</comment>
<dbReference type="InterPro" id="IPR020555">
    <property type="entry name" value="MECDP_synthase_CS"/>
</dbReference>
<dbReference type="InterPro" id="IPR029044">
    <property type="entry name" value="Nucleotide-diphossugar_trans"/>
</dbReference>
<feature type="binding site" evidence="14">
    <location>
        <begin position="280"/>
        <end position="281"/>
    </location>
    <ligand>
        <name>4-CDP-2-C-methyl-D-erythritol 2-phosphate</name>
        <dbReference type="ChEBI" id="CHEBI:57919"/>
    </ligand>
</feature>
<feature type="site" description="Positions MEP for the nucleophilic attack" evidence="14">
    <location>
        <position position="167"/>
    </location>
</feature>
<feature type="site" description="Transition state stabilizer" evidence="14">
    <location>
        <position position="34"/>
    </location>
</feature>
<feature type="binding site" evidence="14">
    <location>
        <position position="288"/>
    </location>
    <ligand>
        <name>a divalent metal cation</name>
        <dbReference type="ChEBI" id="CHEBI:60240"/>
    </ligand>
</feature>
<comment type="catalytic activity">
    <reaction evidence="1 14">
        <text>4-CDP-2-C-methyl-D-erythritol 2-phosphate = 2-C-methyl-D-erythritol 2,4-cyclic diphosphate + CMP</text>
        <dbReference type="Rhea" id="RHEA:23864"/>
        <dbReference type="ChEBI" id="CHEBI:57919"/>
        <dbReference type="ChEBI" id="CHEBI:58483"/>
        <dbReference type="ChEBI" id="CHEBI:60377"/>
        <dbReference type="EC" id="4.6.1.12"/>
    </reaction>
</comment>
<keyword evidence="13 14" id="KW-0511">Multifunctional enzyme</keyword>
<comment type="similarity">
    <text evidence="6">Belongs to the IspF family.</text>
</comment>
<dbReference type="PANTHER" id="PTHR43181:SF1">
    <property type="entry name" value="2-C-METHYL-D-ERYTHRITOL 2,4-CYCLODIPHOSPHATE SYNTHASE, CHLOROPLASTIC"/>
    <property type="match status" value="1"/>
</dbReference>
<dbReference type="CDD" id="cd02516">
    <property type="entry name" value="CDP-ME_synthetase"/>
    <property type="match status" value="1"/>
</dbReference>
<evidence type="ECO:0000256" key="12">
    <source>
        <dbReference type="ARBA" id="ARBA00023239"/>
    </source>
</evidence>
<feature type="binding site" evidence="14">
    <location>
        <begin position="378"/>
        <end position="381"/>
    </location>
    <ligand>
        <name>4-CDP-2-C-methyl-D-erythritol 2-phosphate</name>
        <dbReference type="ChEBI" id="CHEBI:57919"/>
    </ligand>
</feature>
<keyword evidence="10 14" id="KW-0479">Metal-binding</keyword>
<feature type="region of interest" description="2-C-methyl-D-erythritol 4-phosphate cytidylyltransferase" evidence="14">
    <location>
        <begin position="1"/>
        <end position="247"/>
    </location>
</feature>
<evidence type="ECO:0000256" key="9">
    <source>
        <dbReference type="ARBA" id="ARBA00022695"/>
    </source>
</evidence>
<dbReference type="HAMAP" id="MF_00107">
    <property type="entry name" value="IspF"/>
    <property type="match status" value="1"/>
</dbReference>
<evidence type="ECO:0000256" key="7">
    <source>
        <dbReference type="ARBA" id="ARBA00009789"/>
    </source>
</evidence>